<dbReference type="Proteomes" id="UP000728032">
    <property type="component" value="Unassembled WGS sequence"/>
</dbReference>
<keyword evidence="2" id="KW-1185">Reference proteome</keyword>
<sequence length="79" mass="8535">MPTYATSPLAIPVPLPYHTIPYPTSAIPMQSQCRSNRTDVDVDAIHVLTELTTSCALTANTNRFAISSIICSSHPSLYA</sequence>
<dbReference type="EMBL" id="CAJPVJ010000050">
    <property type="protein sequence ID" value="CAG2159648.1"/>
    <property type="molecule type" value="Genomic_DNA"/>
</dbReference>
<reference evidence="1" key="1">
    <citation type="submission" date="2020-11" db="EMBL/GenBank/DDBJ databases">
        <authorList>
            <person name="Tran Van P."/>
        </authorList>
    </citation>
    <scope>NUCLEOTIDE SEQUENCE</scope>
</reference>
<proteinExistence type="predicted"/>
<organism evidence="1">
    <name type="scientific">Oppiella nova</name>
    <dbReference type="NCBI Taxonomy" id="334625"/>
    <lineage>
        <taxon>Eukaryota</taxon>
        <taxon>Metazoa</taxon>
        <taxon>Ecdysozoa</taxon>
        <taxon>Arthropoda</taxon>
        <taxon>Chelicerata</taxon>
        <taxon>Arachnida</taxon>
        <taxon>Acari</taxon>
        <taxon>Acariformes</taxon>
        <taxon>Sarcoptiformes</taxon>
        <taxon>Oribatida</taxon>
        <taxon>Brachypylina</taxon>
        <taxon>Oppioidea</taxon>
        <taxon>Oppiidae</taxon>
        <taxon>Oppiella</taxon>
    </lineage>
</organism>
<protein>
    <submittedName>
        <fullName evidence="1">Uncharacterized protein</fullName>
    </submittedName>
</protein>
<dbReference type="AlphaFoldDB" id="A0A7R9L8R0"/>
<dbReference type="EMBL" id="OC914875">
    <property type="protein sequence ID" value="CAD7637109.1"/>
    <property type="molecule type" value="Genomic_DNA"/>
</dbReference>
<gene>
    <name evidence="1" type="ORF">ONB1V03_LOCUS615</name>
</gene>
<evidence type="ECO:0000313" key="2">
    <source>
        <dbReference type="Proteomes" id="UP000728032"/>
    </source>
</evidence>
<evidence type="ECO:0000313" key="1">
    <source>
        <dbReference type="EMBL" id="CAD7637109.1"/>
    </source>
</evidence>
<name>A0A7R9L8R0_9ACAR</name>
<accession>A0A7R9L8R0</accession>